<dbReference type="PANTHER" id="PTHR40459">
    <property type="entry name" value="CONSERVED HYPOTHETICAL ALANINE AND LEUCINE RICH PROTEIN"/>
    <property type="match status" value="1"/>
</dbReference>
<dbReference type="PANTHER" id="PTHR40459:SF1">
    <property type="entry name" value="CONSERVED HYPOTHETICAL ALANINE AND LEUCINE RICH PROTEIN"/>
    <property type="match status" value="1"/>
</dbReference>
<dbReference type="RefSeq" id="WP_103726657.1">
    <property type="nucleotide sequence ID" value="NZ_PQNY01000013.1"/>
</dbReference>
<reference evidence="2 3" key="1">
    <citation type="submission" date="2018-01" db="EMBL/GenBank/DDBJ databases">
        <title>Genomic Encyclopedia of Type Strains, Phase I: the one thousand microbial genomes (KMG-I) project.</title>
        <authorList>
            <person name="Goeker M."/>
        </authorList>
    </citation>
    <scope>NUCLEOTIDE SEQUENCE [LARGE SCALE GENOMIC DNA]</scope>
    <source>
        <strain evidence="2 3">DSM 17960</strain>
    </source>
</reference>
<dbReference type="Gene3D" id="1.10.1040.20">
    <property type="entry name" value="ProC-like, C-terminal domain"/>
    <property type="match status" value="1"/>
</dbReference>
<dbReference type="InterPro" id="IPR008927">
    <property type="entry name" value="6-PGluconate_DH-like_C_sf"/>
</dbReference>
<organism evidence="2 3">
    <name type="scientific">Flavobacterium croceum DSM 17960</name>
    <dbReference type="NCBI Taxonomy" id="1121886"/>
    <lineage>
        <taxon>Bacteria</taxon>
        <taxon>Pseudomonadati</taxon>
        <taxon>Bacteroidota</taxon>
        <taxon>Flavobacteriia</taxon>
        <taxon>Flavobacteriales</taxon>
        <taxon>Flavobacteriaceae</taxon>
        <taxon>Flavobacterium</taxon>
    </lineage>
</organism>
<comment type="caution">
    <text evidence="2">The sequence shown here is derived from an EMBL/GenBank/DDBJ whole genome shotgun (WGS) entry which is preliminary data.</text>
</comment>
<dbReference type="InterPro" id="IPR036291">
    <property type="entry name" value="NAD(P)-bd_dom_sf"/>
</dbReference>
<proteinExistence type="predicted"/>
<dbReference type="SUPFAM" id="SSF51735">
    <property type="entry name" value="NAD(P)-binding Rossmann-fold domains"/>
    <property type="match status" value="1"/>
</dbReference>
<protein>
    <submittedName>
        <fullName evidence="2">Putative short-subunit dehydrogenase-like oxidoreductase (DUF2520 family)</fullName>
    </submittedName>
</protein>
<dbReference type="Pfam" id="PF10728">
    <property type="entry name" value="DUF2520"/>
    <property type="match status" value="1"/>
</dbReference>
<dbReference type="OrthoDB" id="9810755at2"/>
<gene>
    <name evidence="2" type="ORF">Q361_11347</name>
</gene>
<accession>A0A2S4N625</accession>
<dbReference type="Gene3D" id="3.40.50.720">
    <property type="entry name" value="NAD(P)-binding Rossmann-like Domain"/>
    <property type="match status" value="1"/>
</dbReference>
<dbReference type="EMBL" id="PQNY01000013">
    <property type="protein sequence ID" value="POS01168.1"/>
    <property type="molecule type" value="Genomic_DNA"/>
</dbReference>
<feature type="domain" description="DUF2520" evidence="1">
    <location>
        <begin position="122"/>
        <end position="246"/>
    </location>
</feature>
<name>A0A2S4N625_9FLAO</name>
<evidence type="ECO:0000313" key="3">
    <source>
        <dbReference type="Proteomes" id="UP000237056"/>
    </source>
</evidence>
<evidence type="ECO:0000259" key="1">
    <source>
        <dbReference type="Pfam" id="PF10728"/>
    </source>
</evidence>
<evidence type="ECO:0000313" key="2">
    <source>
        <dbReference type="EMBL" id="POS01168.1"/>
    </source>
</evidence>
<dbReference type="Proteomes" id="UP000237056">
    <property type="component" value="Unassembled WGS sequence"/>
</dbReference>
<dbReference type="InterPro" id="IPR018931">
    <property type="entry name" value="DUF2520"/>
</dbReference>
<dbReference type="SUPFAM" id="SSF48179">
    <property type="entry name" value="6-phosphogluconate dehydrogenase C-terminal domain-like"/>
    <property type="match status" value="1"/>
</dbReference>
<dbReference type="AlphaFoldDB" id="A0A2S4N625"/>
<keyword evidence="3" id="KW-1185">Reference proteome</keyword>
<dbReference type="InterPro" id="IPR037108">
    <property type="entry name" value="TM1727-like_C_sf"/>
</dbReference>
<sequence>MITVNIIGSGNIAQHLITNFENSDTVILKKVYARNSNALPSNLHISKIITDIAHLTQADVCIIAVSDSAIQEVSENLPFTNQFVVHTSGTMPMQCINDKNRKGVFYPLQTFSKNKEVDFKTVPICLETESESDYKILEKLAFSLSEKVYSISSEQRKSLHIAAVFVCNFVNHLYKIGNDICVENNIPFEILLPLIEETASKIEYLTPSEAQTGPAIRNDNNTINKHLEMLNDITKKEIYTLLTQSIQKDANKKL</sequence>